<keyword evidence="4" id="KW-0862">Zinc</keyword>
<keyword evidence="11" id="KW-1185">Reference proteome</keyword>
<evidence type="ECO:0000256" key="6">
    <source>
        <dbReference type="ARBA" id="ARBA00023125"/>
    </source>
</evidence>
<dbReference type="Gene3D" id="1.10.10.1070">
    <property type="entry name" value="Zinc finger, BED domain-containing"/>
    <property type="match status" value="1"/>
</dbReference>
<dbReference type="EnsemblMetazoa" id="AARA006165-RA">
    <property type="protein sequence ID" value="AARA006165-PA"/>
    <property type="gene ID" value="AARA006165"/>
</dbReference>
<dbReference type="EMBL" id="APCN01006342">
    <property type="status" value="NOT_ANNOTATED_CDS"/>
    <property type="molecule type" value="Genomic_DNA"/>
</dbReference>
<evidence type="ECO:0000256" key="3">
    <source>
        <dbReference type="ARBA" id="ARBA00022771"/>
    </source>
</evidence>
<keyword evidence="2" id="KW-0479">Metal-binding</keyword>
<dbReference type="InterPro" id="IPR003656">
    <property type="entry name" value="Znf_BED"/>
</dbReference>
<dbReference type="GO" id="GO:0046983">
    <property type="term" value="F:protein dimerization activity"/>
    <property type="evidence" value="ECO:0007669"/>
    <property type="project" value="InterPro"/>
</dbReference>
<dbReference type="VEuPathDB" id="VectorBase:AARA006165"/>
<dbReference type="GO" id="GO:0008270">
    <property type="term" value="F:zinc ion binding"/>
    <property type="evidence" value="ECO:0007669"/>
    <property type="project" value="UniProtKB-KW"/>
</dbReference>
<organism evidence="10 11">
    <name type="scientific">Anopheles arabiensis</name>
    <name type="common">Mosquito</name>
    <dbReference type="NCBI Taxonomy" id="7173"/>
    <lineage>
        <taxon>Eukaryota</taxon>
        <taxon>Metazoa</taxon>
        <taxon>Ecdysozoa</taxon>
        <taxon>Arthropoda</taxon>
        <taxon>Hexapoda</taxon>
        <taxon>Insecta</taxon>
        <taxon>Pterygota</taxon>
        <taxon>Neoptera</taxon>
        <taxon>Endopterygota</taxon>
        <taxon>Diptera</taxon>
        <taxon>Nematocera</taxon>
        <taxon>Culicoidea</taxon>
        <taxon>Culicidae</taxon>
        <taxon>Anophelinae</taxon>
        <taxon>Anopheles</taxon>
    </lineage>
</organism>
<keyword evidence="8" id="KW-0539">Nucleus</keyword>
<keyword evidence="5" id="KW-0805">Transcription regulation</keyword>
<comment type="subcellular location">
    <subcellularLocation>
        <location evidence="1">Nucleus</location>
    </subcellularLocation>
</comment>
<dbReference type="VEuPathDB" id="VectorBase:AARA21_000484"/>
<accession>A0A182HXY7</accession>
<keyword evidence="7" id="KW-0804">Transcription</keyword>
<dbReference type="PROSITE" id="PS50808">
    <property type="entry name" value="ZF_BED"/>
    <property type="match status" value="1"/>
</dbReference>
<dbReference type="SUPFAM" id="SSF53098">
    <property type="entry name" value="Ribonuclease H-like"/>
    <property type="match status" value="1"/>
</dbReference>
<dbReference type="InterPro" id="IPR036236">
    <property type="entry name" value="Znf_C2H2_sf"/>
</dbReference>
<dbReference type="InterPro" id="IPR052035">
    <property type="entry name" value="ZnF_BED_domain_contain"/>
</dbReference>
<dbReference type="GO" id="GO:0009791">
    <property type="term" value="P:post-embryonic development"/>
    <property type="evidence" value="ECO:0007669"/>
    <property type="project" value="UniProtKB-ARBA"/>
</dbReference>
<dbReference type="PANTHER" id="PTHR46481:SF10">
    <property type="entry name" value="ZINC FINGER BED DOMAIN-CONTAINING PROTEIN 39"/>
    <property type="match status" value="1"/>
</dbReference>
<dbReference type="EMBL" id="APCN01006343">
    <property type="status" value="NOT_ANNOTATED_CDS"/>
    <property type="molecule type" value="Genomic_DNA"/>
</dbReference>
<dbReference type="Pfam" id="PF05699">
    <property type="entry name" value="Dimer_Tnp_hAT"/>
    <property type="match status" value="1"/>
</dbReference>
<evidence type="ECO:0000313" key="11">
    <source>
        <dbReference type="Proteomes" id="UP000075840"/>
    </source>
</evidence>
<proteinExistence type="predicted"/>
<dbReference type="PANTHER" id="PTHR46481">
    <property type="entry name" value="ZINC FINGER BED DOMAIN-CONTAINING PROTEIN 4"/>
    <property type="match status" value="1"/>
</dbReference>
<evidence type="ECO:0000256" key="9">
    <source>
        <dbReference type="SAM" id="MobiDB-lite"/>
    </source>
</evidence>
<sequence length="452" mass="52012">MFSKTSDIWQHFEDQGNTAKCHYCSKAISFSNKSSSNLKRHMRSMHHNIPIERNAPTATTSSIQSTDRDETTLPAAGPSKKQGDLLRFFDTNKPLTIAQKSELDEALLEMICDECLPFNIVEGEKFKKFVRMLNPNTATNKLAEAQQKLGFIVFKLKQDVLTRWNSTYDMINRFHKNKIPILSCLDSMKYKHDLCTKDWLVMEQSVKVLHTFDHVTKVISAEKSVTISKMGILLNILRQKIEKEMSDELEPPVKKLISILIQGLLEKGKPYLENKLVNQAMLLDPRMKNHSFENDRDRYEETYQSLIDAMVPFKANNSSAEKPITQQAFTDPSYECLFSDFTSKIKRVRHNINPETAAKLELDEYLKMECIEFTADPLSWWKSYKGQFPAVYQIVLKLYCIPATSVPCERIFSKAGNIYILTNGQNYCLKKCLKFFSCNKIISPSLSKYAVL</sequence>
<dbReference type="AlphaFoldDB" id="A0A182HXY7"/>
<dbReference type="SMART" id="SM00614">
    <property type="entry name" value="ZnF_BED"/>
    <property type="match status" value="1"/>
</dbReference>
<evidence type="ECO:0000256" key="5">
    <source>
        <dbReference type="ARBA" id="ARBA00023015"/>
    </source>
</evidence>
<dbReference type="InterPro" id="IPR008906">
    <property type="entry name" value="HATC_C_dom"/>
</dbReference>
<evidence type="ECO:0000256" key="4">
    <source>
        <dbReference type="ARBA" id="ARBA00022833"/>
    </source>
</evidence>
<evidence type="ECO:0000256" key="8">
    <source>
        <dbReference type="ARBA" id="ARBA00023242"/>
    </source>
</evidence>
<reference evidence="10" key="1">
    <citation type="submission" date="2022-08" db="UniProtKB">
        <authorList>
            <consortium name="EnsemblMetazoa"/>
        </authorList>
    </citation>
    <scope>IDENTIFICATION</scope>
    <source>
        <strain evidence="10">Dongola</strain>
    </source>
</reference>
<dbReference type="Gene3D" id="3.30.160.60">
    <property type="entry name" value="Classic Zinc Finger"/>
    <property type="match status" value="1"/>
</dbReference>
<dbReference type="GO" id="GO:0005634">
    <property type="term" value="C:nucleus"/>
    <property type="evidence" value="ECO:0007669"/>
    <property type="project" value="UniProtKB-SubCell"/>
</dbReference>
<evidence type="ECO:0000256" key="1">
    <source>
        <dbReference type="ARBA" id="ARBA00004123"/>
    </source>
</evidence>
<dbReference type="SUPFAM" id="SSF57667">
    <property type="entry name" value="beta-beta-alpha zinc fingers"/>
    <property type="match status" value="1"/>
</dbReference>
<evidence type="ECO:0000313" key="10">
    <source>
        <dbReference type="EnsemblMetazoa" id="AARA006165-PA"/>
    </source>
</evidence>
<evidence type="ECO:0000256" key="2">
    <source>
        <dbReference type="ARBA" id="ARBA00022723"/>
    </source>
</evidence>
<feature type="compositionally biased region" description="Polar residues" evidence="9">
    <location>
        <begin position="56"/>
        <end position="65"/>
    </location>
</feature>
<dbReference type="SUPFAM" id="SSF140996">
    <property type="entry name" value="Hermes dimerisation domain"/>
    <property type="match status" value="1"/>
</dbReference>
<feature type="region of interest" description="Disordered" evidence="9">
    <location>
        <begin position="47"/>
        <end position="78"/>
    </location>
</feature>
<dbReference type="Pfam" id="PF02892">
    <property type="entry name" value="zf-BED"/>
    <property type="match status" value="1"/>
</dbReference>
<dbReference type="VEuPathDB" id="VectorBase:AARA21_002526"/>
<dbReference type="GO" id="GO:0003677">
    <property type="term" value="F:DNA binding"/>
    <property type="evidence" value="ECO:0007669"/>
    <property type="project" value="UniProtKB-KW"/>
</dbReference>
<dbReference type="InterPro" id="IPR012337">
    <property type="entry name" value="RNaseH-like_sf"/>
</dbReference>
<dbReference type="Proteomes" id="UP000075840">
    <property type="component" value="Unassembled WGS sequence"/>
</dbReference>
<evidence type="ECO:0000256" key="7">
    <source>
        <dbReference type="ARBA" id="ARBA00023163"/>
    </source>
</evidence>
<name>A0A182HXY7_ANOAR</name>
<protein>
    <submittedName>
        <fullName evidence="10">Uncharacterized protein</fullName>
    </submittedName>
</protein>
<keyword evidence="3" id="KW-0863">Zinc-finger</keyword>
<keyword evidence="6" id="KW-0238">DNA-binding</keyword>